<evidence type="ECO:0000256" key="5">
    <source>
        <dbReference type="ARBA" id="ARBA00023136"/>
    </source>
</evidence>
<evidence type="ECO:0000256" key="1">
    <source>
        <dbReference type="ARBA" id="ARBA00004141"/>
    </source>
</evidence>
<feature type="transmembrane region" description="Helical" evidence="7">
    <location>
        <begin position="254"/>
        <end position="282"/>
    </location>
</feature>
<comment type="caution">
    <text evidence="8">The sequence shown here is derived from an EMBL/GenBank/DDBJ whole genome shotgun (WGS) entry which is preliminary data.</text>
</comment>
<dbReference type="InterPro" id="IPR047218">
    <property type="entry name" value="YocR/YhdH-like"/>
</dbReference>
<dbReference type="SUPFAM" id="SSF161070">
    <property type="entry name" value="SNF-like"/>
    <property type="match status" value="1"/>
</dbReference>
<feature type="transmembrane region" description="Helical" evidence="7">
    <location>
        <begin position="146"/>
        <end position="165"/>
    </location>
</feature>
<feature type="transmembrane region" description="Helical" evidence="7">
    <location>
        <begin position="425"/>
        <end position="445"/>
    </location>
</feature>
<dbReference type="EMBL" id="JBHSXX010000001">
    <property type="protein sequence ID" value="MFC6870614.1"/>
    <property type="molecule type" value="Genomic_DNA"/>
</dbReference>
<evidence type="ECO:0000256" key="4">
    <source>
        <dbReference type="ARBA" id="ARBA00022989"/>
    </source>
</evidence>
<protein>
    <recommendedName>
        <fullName evidence="6">Transporter</fullName>
    </recommendedName>
</protein>
<dbReference type="PROSITE" id="PS50267">
    <property type="entry name" value="NA_NEUROTRAN_SYMP_3"/>
    <property type="match status" value="1"/>
</dbReference>
<dbReference type="NCBIfam" id="NF037979">
    <property type="entry name" value="Na_transp"/>
    <property type="match status" value="1"/>
</dbReference>
<sequence length="446" mass="48897">MREIGAVTDRNRPGTETVKSRDQWSSEPAFVFSMAAAAVGLGNLWRFPYLVGEYGGGGFILAYLLALVIICLPLMYLEVAAGRLAQGNTVHTFRQVHRAGTWYGWFVVAITVVITSYYLVVTGWTLGYATDSVRDEVKVFAEFSDGFASLYLFLAVLILAGLLLLRGVSAIEGLSKFLMPVLLVLIIGLVVAASRTNGWEQARGFLLHADFSAWRDPALWTVAFGQGFYSLAIGQGYLVTYGSYVPRKAHVPRACLVVGITETCIALLAGWMIFPFVFTHGLNPEQGSQLAFSTLPRVFDGMAWGLPLAIAFFGLFFIAAFSSCVAGLKVIVSAIAEEFRLSNRRAVLITATILLVLGVPSALSFTPVGLSIGDTPFLDWLDQRAGGQIILFSGIFGAGFFCWLVEPKRLYHALGARSRWTVRRIYFVGRWLPVAVILWLVIAYLL</sequence>
<evidence type="ECO:0000256" key="6">
    <source>
        <dbReference type="RuleBase" id="RU003732"/>
    </source>
</evidence>
<keyword evidence="2 6" id="KW-0813">Transport</keyword>
<evidence type="ECO:0000313" key="8">
    <source>
        <dbReference type="EMBL" id="MFC6870614.1"/>
    </source>
</evidence>
<dbReference type="PANTHER" id="PTHR42948">
    <property type="entry name" value="TRANSPORTER"/>
    <property type="match status" value="1"/>
</dbReference>
<dbReference type="InterPro" id="IPR037272">
    <property type="entry name" value="SNS_sf"/>
</dbReference>
<proteinExistence type="inferred from homology"/>
<feature type="transmembrane region" description="Helical" evidence="7">
    <location>
        <begin position="29"/>
        <end position="47"/>
    </location>
</feature>
<feature type="transmembrane region" description="Helical" evidence="7">
    <location>
        <begin position="177"/>
        <end position="198"/>
    </location>
</feature>
<comment type="similarity">
    <text evidence="6">Belongs to the sodium:neurotransmitter symporter (SNF) (TC 2.A.22) family.</text>
</comment>
<organism evidence="8 9">
    <name type="scientific">Haloechinothrix salitolerans</name>
    <dbReference type="NCBI Taxonomy" id="926830"/>
    <lineage>
        <taxon>Bacteria</taxon>
        <taxon>Bacillati</taxon>
        <taxon>Actinomycetota</taxon>
        <taxon>Actinomycetes</taxon>
        <taxon>Pseudonocardiales</taxon>
        <taxon>Pseudonocardiaceae</taxon>
        <taxon>Haloechinothrix</taxon>
    </lineage>
</organism>
<evidence type="ECO:0000313" key="9">
    <source>
        <dbReference type="Proteomes" id="UP001596337"/>
    </source>
</evidence>
<name>A0ABW2C964_9PSEU</name>
<feature type="transmembrane region" description="Helical" evidence="7">
    <location>
        <begin position="102"/>
        <end position="126"/>
    </location>
</feature>
<dbReference type="PROSITE" id="PS00610">
    <property type="entry name" value="NA_NEUROTRAN_SYMP_1"/>
    <property type="match status" value="1"/>
</dbReference>
<keyword evidence="6" id="KW-0769">Symport</keyword>
<gene>
    <name evidence="8" type="ORF">ACFQGD_26125</name>
</gene>
<dbReference type="PANTHER" id="PTHR42948:SF1">
    <property type="entry name" value="TRANSPORTER"/>
    <property type="match status" value="1"/>
</dbReference>
<dbReference type="InterPro" id="IPR000175">
    <property type="entry name" value="Na/ntran_symport"/>
</dbReference>
<dbReference type="Pfam" id="PF00209">
    <property type="entry name" value="SNF"/>
    <property type="match status" value="2"/>
</dbReference>
<keyword evidence="4 7" id="KW-1133">Transmembrane helix</keyword>
<feature type="transmembrane region" description="Helical" evidence="7">
    <location>
        <begin position="302"/>
        <end position="325"/>
    </location>
</feature>
<feature type="transmembrane region" description="Helical" evidence="7">
    <location>
        <begin position="59"/>
        <end position="81"/>
    </location>
</feature>
<keyword evidence="3 6" id="KW-0812">Transmembrane</keyword>
<dbReference type="CDD" id="cd10336">
    <property type="entry name" value="SLC6sbd_Tyt1-Like"/>
    <property type="match status" value="1"/>
</dbReference>
<feature type="transmembrane region" description="Helical" evidence="7">
    <location>
        <begin position="346"/>
        <end position="365"/>
    </location>
</feature>
<comment type="subcellular location">
    <subcellularLocation>
        <location evidence="1">Membrane</location>
        <topology evidence="1">Multi-pass membrane protein</topology>
    </subcellularLocation>
</comment>
<feature type="transmembrane region" description="Helical" evidence="7">
    <location>
        <begin position="218"/>
        <end position="242"/>
    </location>
</feature>
<keyword evidence="5 7" id="KW-0472">Membrane</keyword>
<evidence type="ECO:0000256" key="3">
    <source>
        <dbReference type="ARBA" id="ARBA00022692"/>
    </source>
</evidence>
<evidence type="ECO:0000256" key="7">
    <source>
        <dbReference type="SAM" id="Phobius"/>
    </source>
</evidence>
<accession>A0ABW2C964</accession>
<keyword evidence="9" id="KW-1185">Reference proteome</keyword>
<feature type="transmembrane region" description="Helical" evidence="7">
    <location>
        <begin position="385"/>
        <end position="405"/>
    </location>
</feature>
<reference evidence="9" key="1">
    <citation type="journal article" date="2019" name="Int. J. Syst. Evol. Microbiol.">
        <title>The Global Catalogue of Microorganisms (GCM) 10K type strain sequencing project: providing services to taxonomists for standard genome sequencing and annotation.</title>
        <authorList>
            <consortium name="The Broad Institute Genomics Platform"/>
            <consortium name="The Broad Institute Genome Sequencing Center for Infectious Disease"/>
            <person name="Wu L."/>
            <person name="Ma J."/>
        </authorList>
    </citation>
    <scope>NUCLEOTIDE SEQUENCE [LARGE SCALE GENOMIC DNA]</scope>
    <source>
        <strain evidence="9">KCTC 32255</strain>
    </source>
</reference>
<dbReference type="RefSeq" id="WP_345404833.1">
    <property type="nucleotide sequence ID" value="NZ_BAABLA010000119.1"/>
</dbReference>
<dbReference type="PRINTS" id="PR00176">
    <property type="entry name" value="NANEUSMPORT"/>
</dbReference>
<dbReference type="Proteomes" id="UP001596337">
    <property type="component" value="Unassembled WGS sequence"/>
</dbReference>
<evidence type="ECO:0000256" key="2">
    <source>
        <dbReference type="ARBA" id="ARBA00022448"/>
    </source>
</evidence>